<reference evidence="3" key="1">
    <citation type="submission" date="2011-05" db="EMBL/GenBank/DDBJ databases">
        <authorList>
            <person name="Richards S.R."/>
            <person name="Qu J."/>
            <person name="Jiang H."/>
            <person name="Jhangiani S.N."/>
            <person name="Agravi P."/>
            <person name="Goodspeed R."/>
            <person name="Gross S."/>
            <person name="Mandapat C."/>
            <person name="Jackson L."/>
            <person name="Mathew T."/>
            <person name="Pu L."/>
            <person name="Thornton R."/>
            <person name="Saada N."/>
            <person name="Wilczek-Boney K.B."/>
            <person name="Lee S."/>
            <person name="Kovar C."/>
            <person name="Wu Y."/>
            <person name="Scherer S.E."/>
            <person name="Worley K.C."/>
            <person name="Muzny D.M."/>
            <person name="Gibbs R."/>
        </authorList>
    </citation>
    <scope>NUCLEOTIDE SEQUENCE</scope>
    <source>
        <strain evidence="3">Brora</strain>
    </source>
</reference>
<proteinExistence type="predicted"/>
<keyword evidence="3" id="KW-1185">Reference proteome</keyword>
<evidence type="ECO:0000313" key="3">
    <source>
        <dbReference type="Proteomes" id="UP000014500"/>
    </source>
</evidence>
<organism evidence="2 3">
    <name type="scientific">Strigamia maritima</name>
    <name type="common">European centipede</name>
    <name type="synonym">Geophilus maritimus</name>
    <dbReference type="NCBI Taxonomy" id="126957"/>
    <lineage>
        <taxon>Eukaryota</taxon>
        <taxon>Metazoa</taxon>
        <taxon>Ecdysozoa</taxon>
        <taxon>Arthropoda</taxon>
        <taxon>Myriapoda</taxon>
        <taxon>Chilopoda</taxon>
        <taxon>Pleurostigmophora</taxon>
        <taxon>Geophilomorpha</taxon>
        <taxon>Linotaeniidae</taxon>
        <taxon>Strigamia</taxon>
    </lineage>
</organism>
<feature type="region of interest" description="Disordered" evidence="1">
    <location>
        <begin position="1"/>
        <end position="22"/>
    </location>
</feature>
<sequence>MNSGNVITDKPRRRPRLPPKSEIHGCRLNIRKVFSDTLINCASDMTGKGQGQWPSHDITTS</sequence>
<name>T1JGJ5_STRMM</name>
<dbReference type="Proteomes" id="UP000014500">
    <property type="component" value="Unassembled WGS sequence"/>
</dbReference>
<dbReference type="HOGENOM" id="CLU_2925523_0_0_1"/>
<evidence type="ECO:0000256" key="1">
    <source>
        <dbReference type="SAM" id="MobiDB-lite"/>
    </source>
</evidence>
<reference evidence="2" key="2">
    <citation type="submission" date="2015-02" db="UniProtKB">
        <authorList>
            <consortium name="EnsemblMetazoa"/>
        </authorList>
    </citation>
    <scope>IDENTIFICATION</scope>
</reference>
<protein>
    <submittedName>
        <fullName evidence="2">Uncharacterized protein</fullName>
    </submittedName>
</protein>
<dbReference type="EMBL" id="JH432204">
    <property type="status" value="NOT_ANNOTATED_CDS"/>
    <property type="molecule type" value="Genomic_DNA"/>
</dbReference>
<dbReference type="EnsemblMetazoa" id="SMAR012968-RA">
    <property type="protein sequence ID" value="SMAR012968-PA"/>
    <property type="gene ID" value="SMAR012968"/>
</dbReference>
<accession>T1JGJ5</accession>
<dbReference type="AlphaFoldDB" id="T1JGJ5"/>
<evidence type="ECO:0000313" key="2">
    <source>
        <dbReference type="EnsemblMetazoa" id="SMAR012968-PA"/>
    </source>
</evidence>